<dbReference type="AlphaFoldDB" id="A0A9D3ZM86"/>
<comment type="caution">
    <text evidence="1">The sequence shown here is derived from an EMBL/GenBank/DDBJ whole genome shotgun (WGS) entry which is preliminary data.</text>
</comment>
<dbReference type="Proteomes" id="UP000828251">
    <property type="component" value="Unassembled WGS sequence"/>
</dbReference>
<sequence length="273" mass="30339">MKLVVDEDVEIMLALYFENQSDQIASIQLFIELADLESAKDYIPLGKEHGVQDLCTVVSMAYVDSRSIVHGINIDLNAAFASKNLNSGPRLQIHLMVLNIDADSDYGYDNNNPSNHKVEDYSDSNLDRVLDNIDDKDTDNDRNTNVYIVVNLIRDIYDTLATLMPRMGPKQVNQMEVRHVFVEHVKKVMVANYRIVRHSWRSSLSSSRTLFTVSIVGPKGVLKIVKKSYAPNVYLGGMKYSSGNRLKEYLGSSIGSNLGKGSDSGVGGECGRG</sequence>
<evidence type="ECO:0000313" key="2">
    <source>
        <dbReference type="Proteomes" id="UP000828251"/>
    </source>
</evidence>
<keyword evidence="2" id="KW-1185">Reference proteome</keyword>
<protein>
    <submittedName>
        <fullName evidence="1">Uncharacterized protein</fullName>
    </submittedName>
</protein>
<reference evidence="1 2" key="1">
    <citation type="journal article" date="2021" name="Plant Biotechnol. J.">
        <title>Multi-omics assisted identification of the key and species-specific regulatory components of drought-tolerant mechanisms in Gossypium stocksii.</title>
        <authorList>
            <person name="Yu D."/>
            <person name="Ke L."/>
            <person name="Zhang D."/>
            <person name="Wu Y."/>
            <person name="Sun Y."/>
            <person name="Mei J."/>
            <person name="Sun J."/>
            <person name="Sun Y."/>
        </authorList>
    </citation>
    <scope>NUCLEOTIDE SEQUENCE [LARGE SCALE GENOMIC DNA]</scope>
    <source>
        <strain evidence="2">cv. E1</strain>
        <tissue evidence="1">Leaf</tissue>
    </source>
</reference>
<dbReference type="EMBL" id="JAIQCV010000011">
    <property type="protein sequence ID" value="KAH1047208.1"/>
    <property type="molecule type" value="Genomic_DNA"/>
</dbReference>
<gene>
    <name evidence="1" type="ORF">J1N35_037992</name>
</gene>
<proteinExistence type="predicted"/>
<organism evidence="1 2">
    <name type="scientific">Gossypium stocksii</name>
    <dbReference type="NCBI Taxonomy" id="47602"/>
    <lineage>
        <taxon>Eukaryota</taxon>
        <taxon>Viridiplantae</taxon>
        <taxon>Streptophyta</taxon>
        <taxon>Embryophyta</taxon>
        <taxon>Tracheophyta</taxon>
        <taxon>Spermatophyta</taxon>
        <taxon>Magnoliopsida</taxon>
        <taxon>eudicotyledons</taxon>
        <taxon>Gunneridae</taxon>
        <taxon>Pentapetalae</taxon>
        <taxon>rosids</taxon>
        <taxon>malvids</taxon>
        <taxon>Malvales</taxon>
        <taxon>Malvaceae</taxon>
        <taxon>Malvoideae</taxon>
        <taxon>Gossypium</taxon>
    </lineage>
</organism>
<accession>A0A9D3ZM86</accession>
<name>A0A9D3ZM86_9ROSI</name>
<evidence type="ECO:0000313" key="1">
    <source>
        <dbReference type="EMBL" id="KAH1047208.1"/>
    </source>
</evidence>